<dbReference type="InterPro" id="IPR027417">
    <property type="entry name" value="P-loop_NTPase"/>
</dbReference>
<dbReference type="AlphaFoldDB" id="A0A2K9BL66"/>
<accession>A0A2K9BL66</accession>
<gene>
    <name evidence="1" type="ORF">BB215W447A_1264</name>
</gene>
<organism evidence="1 2">
    <name type="scientific">Bifidobacterium breve</name>
    <dbReference type="NCBI Taxonomy" id="1685"/>
    <lineage>
        <taxon>Bacteria</taxon>
        <taxon>Bacillati</taxon>
        <taxon>Actinomycetota</taxon>
        <taxon>Actinomycetes</taxon>
        <taxon>Bifidobacteriales</taxon>
        <taxon>Bifidobacteriaceae</taxon>
        <taxon>Bifidobacterium</taxon>
    </lineage>
</organism>
<proteinExistence type="predicted"/>
<evidence type="ECO:0000313" key="1">
    <source>
        <dbReference type="EMBL" id="AUE03280.1"/>
    </source>
</evidence>
<name>A0A2K9BL66_BIFBR</name>
<dbReference type="Proteomes" id="UP000232491">
    <property type="component" value="Chromosome"/>
</dbReference>
<dbReference type="RefSeq" id="WP_106620978.1">
    <property type="nucleotide sequence ID" value="NZ_CP021389.1"/>
</dbReference>
<dbReference type="EMBL" id="CP021558">
    <property type="protein sequence ID" value="AUE03280.1"/>
    <property type="molecule type" value="Genomic_DNA"/>
</dbReference>
<reference evidence="1 2" key="1">
    <citation type="submission" date="2017-05" db="EMBL/GenBank/DDBJ databases">
        <title>Comparative genomics and methylome analysis of the gut commensal Bifidobacterium breve.</title>
        <authorList>
            <person name="Bottacini F."/>
            <person name="Morrissey R."/>
            <person name="Roberts R.J."/>
            <person name="James K."/>
            <person name="van Breen J."/>
            <person name="Egan M."/>
            <person name="Lambert J."/>
            <person name="van Limpt K."/>
            <person name="Stanton C."/>
            <person name="Knol J."/>
            <person name="O' Connell Motherway M."/>
            <person name="van Sinderen D."/>
        </authorList>
    </citation>
    <scope>NUCLEOTIDE SEQUENCE [LARGE SCALE GENOMIC DNA]</scope>
    <source>
        <strain evidence="1 2">215W447a</strain>
    </source>
</reference>
<dbReference type="Gene3D" id="3.40.50.300">
    <property type="entry name" value="P-loop containing nucleotide triphosphate hydrolases"/>
    <property type="match status" value="1"/>
</dbReference>
<protein>
    <submittedName>
        <fullName evidence="1">Uncharacterized protein</fullName>
    </submittedName>
</protein>
<sequence>MIRFEYEYPARVKTKSGDSILFDPANNGAHRGLLERQLDKWRAAHPEAREATLEFIDRERHVAVLVDRQASSVDMRDDSSLEINLSAEHSKPSKGAEVQAVYETKYPGYRLTVFHPYEGKALLEQLSDAQATARGQLAAAMGLHDWDLRMTPAEDGGWHAVLDDGIVYQADKYDAKVDAACEQIGRLGWWFEADPKNGTIDIHPGLPKTFPKLVKLPFDRLGTDRERTPFGVRLARPGEEAEPAILDWKASPSIYLGGLPGAGKSVFGNDIIADQLATGQVELFVCDHFTKAADYYWARPWIHENGWGCDSLLQALGVLKTCMADIDKGGPRAEFFRRRGYQNWYQLTDEEKKQMPLRLVVCDEFTQLTVGHKSAGSLPKTALPPVWEEKHDAQVKELILRTVTDLVLVGRAYGYRVIILNQVASAATGMPPSLRSAIGNKALMGARASKNQRGLVFNIAESVPECPRNVFDEGVSKGVGSAEFEGQAPFVFKTYFPVLPDGTNDAKALGTWMCDHLGLPDGIDRAAYLDSFDQTTADDPRFNTAIMDRIRFRDADTYRLFPFLGAIKDKWDESLDEYGSAPADVPEPGSGEDDGTAPAGEPVRPSGPEPSGPLMDAAELARIMRQG</sequence>
<evidence type="ECO:0000313" key="2">
    <source>
        <dbReference type="Proteomes" id="UP000232491"/>
    </source>
</evidence>